<dbReference type="Proteomes" id="UP000645462">
    <property type="component" value="Unassembled WGS sequence"/>
</dbReference>
<reference evidence="3" key="1">
    <citation type="journal article" date="2019" name="Int. J. Syst. Evol. Microbiol.">
        <title>The Global Catalogue of Microorganisms (GCM) 10K type strain sequencing project: providing services to taxonomists for standard genome sequencing and annotation.</title>
        <authorList>
            <consortium name="The Broad Institute Genomics Platform"/>
            <consortium name="The Broad Institute Genome Sequencing Center for Infectious Disease"/>
            <person name="Wu L."/>
            <person name="Ma J."/>
        </authorList>
    </citation>
    <scope>NUCLEOTIDE SEQUENCE [LARGE SCALE GENOMIC DNA]</scope>
    <source>
        <strain evidence="3">CGMCC 1.12478</strain>
    </source>
</reference>
<dbReference type="SUPFAM" id="SSF54060">
    <property type="entry name" value="His-Me finger endonucleases"/>
    <property type="match status" value="1"/>
</dbReference>
<sequence length="121" mass="13926">MILVFEDESEAWFGEVISDHLEEAQARAFSIIEAARKEDNGCLTTATVRPSKLRFLGRQVEAYRFIYCVVNQVTASTQQVVRHRCHNRLCVNPDHLVLGSQADNKQDDWLHWAYGTDPDYL</sequence>
<evidence type="ECO:0000313" key="2">
    <source>
        <dbReference type="EMBL" id="GGB87410.1"/>
    </source>
</evidence>
<dbReference type="InterPro" id="IPR044925">
    <property type="entry name" value="His-Me_finger_sf"/>
</dbReference>
<feature type="domain" description="Zinc-binding loop region of homing endonuclease" evidence="1">
    <location>
        <begin position="72"/>
        <end position="106"/>
    </location>
</feature>
<dbReference type="RefSeq" id="WP_188479906.1">
    <property type="nucleotide sequence ID" value="NZ_BMFC01000001.1"/>
</dbReference>
<evidence type="ECO:0000259" key="1">
    <source>
        <dbReference type="Pfam" id="PF05551"/>
    </source>
</evidence>
<dbReference type="InterPro" id="IPR008704">
    <property type="entry name" value="Endonuclease_Zinc-binding_loop"/>
</dbReference>
<comment type="caution">
    <text evidence="2">The sequence shown here is derived from an EMBL/GenBank/DDBJ whole genome shotgun (WGS) entry which is preliminary data.</text>
</comment>
<dbReference type="Pfam" id="PF05551">
    <property type="entry name" value="zf-His_Me_endon"/>
    <property type="match status" value="1"/>
</dbReference>
<dbReference type="InterPro" id="IPR044930">
    <property type="entry name" value="Homing_endonuclease_His-Me"/>
</dbReference>
<protein>
    <recommendedName>
        <fullName evidence="1">Zinc-binding loop region of homing endonuclease domain-containing protein</fullName>
    </recommendedName>
</protein>
<accession>A0ABQ1K6T7</accession>
<dbReference type="Gene3D" id="3.90.75.10">
    <property type="entry name" value="Homing Intron 3 (I-ppo) Encoded Endonuclease, Chain A"/>
    <property type="match status" value="1"/>
</dbReference>
<proteinExistence type="predicted"/>
<evidence type="ECO:0000313" key="3">
    <source>
        <dbReference type="Proteomes" id="UP000645462"/>
    </source>
</evidence>
<dbReference type="EMBL" id="BMFC01000001">
    <property type="protein sequence ID" value="GGB87410.1"/>
    <property type="molecule type" value="Genomic_DNA"/>
</dbReference>
<keyword evidence="3" id="KW-1185">Reference proteome</keyword>
<name>A0ABQ1K6T7_9RHOB</name>
<organism evidence="2 3">
    <name type="scientific">Marivita lacus</name>
    <dbReference type="NCBI Taxonomy" id="1323742"/>
    <lineage>
        <taxon>Bacteria</taxon>
        <taxon>Pseudomonadati</taxon>
        <taxon>Pseudomonadota</taxon>
        <taxon>Alphaproteobacteria</taxon>
        <taxon>Rhodobacterales</taxon>
        <taxon>Roseobacteraceae</taxon>
        <taxon>Marivita</taxon>
    </lineage>
</organism>
<gene>
    <name evidence="2" type="ORF">GCM10011363_00050</name>
</gene>